<dbReference type="STRING" id="279058.LT85_1022"/>
<reference evidence="2" key="1">
    <citation type="journal article" date="2014" name="Soil Biol. Biochem.">
        <title>Structure and function of bacterial communities in ageing soils: Insights from the Mendocino ecological staircase.</title>
        <authorList>
            <person name="Uroz S."/>
            <person name="Tech J.J."/>
            <person name="Sawaya N.A."/>
            <person name="Frey-Klett P."/>
            <person name="Leveau J.H.J."/>
        </authorList>
    </citation>
    <scope>NUCLEOTIDE SEQUENCE [LARGE SCALE GENOMIC DNA]</scope>
    <source>
        <strain evidence="2">Cal35</strain>
    </source>
</reference>
<keyword evidence="2" id="KW-1185">Reference proteome</keyword>
<protein>
    <recommendedName>
        <fullName evidence="3">Phage protein</fullName>
    </recommendedName>
</protein>
<dbReference type="HOGENOM" id="CLU_167331_0_0_4"/>
<evidence type="ECO:0000313" key="2">
    <source>
        <dbReference type="Proteomes" id="UP000030302"/>
    </source>
</evidence>
<dbReference type="Proteomes" id="UP000030302">
    <property type="component" value="Chromosome"/>
</dbReference>
<dbReference type="AlphaFoldDB" id="A0A0A1F8T6"/>
<accession>A0A0A1F8T6</accession>
<organism evidence="1 2">
    <name type="scientific">Collimonas arenae</name>
    <dbReference type="NCBI Taxonomy" id="279058"/>
    <lineage>
        <taxon>Bacteria</taxon>
        <taxon>Pseudomonadati</taxon>
        <taxon>Pseudomonadota</taxon>
        <taxon>Betaproteobacteria</taxon>
        <taxon>Burkholderiales</taxon>
        <taxon>Oxalobacteraceae</taxon>
        <taxon>Collimonas</taxon>
    </lineage>
</organism>
<dbReference type="RefSeq" id="WP_038486160.1">
    <property type="nucleotide sequence ID" value="NZ_CP009962.1"/>
</dbReference>
<evidence type="ECO:0000313" key="1">
    <source>
        <dbReference type="EMBL" id="AIY40180.1"/>
    </source>
</evidence>
<dbReference type="EMBL" id="CP009962">
    <property type="protein sequence ID" value="AIY40180.1"/>
    <property type="molecule type" value="Genomic_DNA"/>
</dbReference>
<dbReference type="OrthoDB" id="7271057at2"/>
<dbReference type="KEGG" id="care:LT85_1022"/>
<sequence length="107" mass="12205">MRSSTEETAADNYDTGDRKAVADREKLAKVREEKRINGLKLTMATSDGRRWMWAFLSNCGLFSVEFNGNSKDYYNLGRRGAGMPVMAEIQKHCMDEYILMARENANV</sequence>
<name>A0A0A1F8T6_9BURK</name>
<evidence type="ECO:0008006" key="3">
    <source>
        <dbReference type="Google" id="ProtNLM"/>
    </source>
</evidence>
<proteinExistence type="predicted"/>
<gene>
    <name evidence="1" type="ORF">LT85_1022</name>
</gene>